<dbReference type="EMBL" id="KZ821249">
    <property type="protein sequence ID" value="PYH42727.1"/>
    <property type="molecule type" value="Genomic_DNA"/>
</dbReference>
<name>A0A318Z8N4_9EURO</name>
<gene>
    <name evidence="2" type="ORF">BP01DRAFT_128229</name>
</gene>
<evidence type="ECO:0000313" key="3">
    <source>
        <dbReference type="Proteomes" id="UP000248349"/>
    </source>
</evidence>
<evidence type="ECO:0000256" key="1">
    <source>
        <dbReference type="SAM" id="MobiDB-lite"/>
    </source>
</evidence>
<feature type="compositionally biased region" description="Polar residues" evidence="1">
    <location>
        <begin position="368"/>
        <end position="378"/>
    </location>
</feature>
<feature type="compositionally biased region" description="Low complexity" evidence="1">
    <location>
        <begin position="17"/>
        <end position="37"/>
    </location>
</feature>
<dbReference type="OrthoDB" id="5339332at2759"/>
<feature type="region of interest" description="Disordered" evidence="1">
    <location>
        <begin position="348"/>
        <end position="385"/>
    </location>
</feature>
<dbReference type="RefSeq" id="XP_025428709.1">
    <property type="nucleotide sequence ID" value="XM_025570456.1"/>
</dbReference>
<feature type="compositionally biased region" description="Polar residues" evidence="1">
    <location>
        <begin position="41"/>
        <end position="56"/>
    </location>
</feature>
<feature type="region of interest" description="Disordered" evidence="1">
    <location>
        <begin position="1"/>
        <end position="56"/>
    </location>
</feature>
<reference evidence="2 3" key="1">
    <citation type="submission" date="2016-12" db="EMBL/GenBank/DDBJ databases">
        <title>The genomes of Aspergillus section Nigri reveals drivers in fungal speciation.</title>
        <authorList>
            <consortium name="DOE Joint Genome Institute"/>
            <person name="Vesth T.C."/>
            <person name="Nybo J."/>
            <person name="Theobald S."/>
            <person name="Brandl J."/>
            <person name="Frisvad J.C."/>
            <person name="Nielsen K.F."/>
            <person name="Lyhne E.K."/>
            <person name="Kogle M.E."/>
            <person name="Kuo A."/>
            <person name="Riley R."/>
            <person name="Clum A."/>
            <person name="Nolan M."/>
            <person name="Lipzen A."/>
            <person name="Salamov A."/>
            <person name="Henrissat B."/>
            <person name="Wiebenga A."/>
            <person name="De Vries R.P."/>
            <person name="Grigoriev I.V."/>
            <person name="Mortensen U.H."/>
            <person name="Andersen M.R."/>
            <person name="Baker S.E."/>
        </authorList>
    </citation>
    <scope>NUCLEOTIDE SEQUENCE [LARGE SCALE GENOMIC DNA]</scope>
    <source>
        <strain evidence="2 3">JOP 1030-1</strain>
    </source>
</reference>
<dbReference type="GeneID" id="37071684"/>
<feature type="region of interest" description="Disordered" evidence="1">
    <location>
        <begin position="84"/>
        <end position="127"/>
    </location>
</feature>
<feature type="region of interest" description="Disordered" evidence="1">
    <location>
        <begin position="261"/>
        <end position="299"/>
    </location>
</feature>
<organism evidence="2 3">
    <name type="scientific">Aspergillus saccharolyticus JOP 1030-1</name>
    <dbReference type="NCBI Taxonomy" id="1450539"/>
    <lineage>
        <taxon>Eukaryota</taxon>
        <taxon>Fungi</taxon>
        <taxon>Dikarya</taxon>
        <taxon>Ascomycota</taxon>
        <taxon>Pezizomycotina</taxon>
        <taxon>Eurotiomycetes</taxon>
        <taxon>Eurotiomycetidae</taxon>
        <taxon>Eurotiales</taxon>
        <taxon>Aspergillaceae</taxon>
        <taxon>Aspergillus</taxon>
        <taxon>Aspergillus subgen. Circumdati</taxon>
    </lineage>
</organism>
<dbReference type="STRING" id="1450539.A0A318Z8N4"/>
<dbReference type="AlphaFoldDB" id="A0A318Z8N4"/>
<evidence type="ECO:0000313" key="2">
    <source>
        <dbReference type="EMBL" id="PYH42727.1"/>
    </source>
</evidence>
<feature type="compositionally biased region" description="Low complexity" evidence="1">
    <location>
        <begin position="89"/>
        <end position="108"/>
    </location>
</feature>
<keyword evidence="3" id="KW-1185">Reference proteome</keyword>
<proteinExistence type="predicted"/>
<protein>
    <submittedName>
        <fullName evidence="2">Uncharacterized protein</fullName>
    </submittedName>
</protein>
<dbReference type="Proteomes" id="UP000248349">
    <property type="component" value="Unassembled WGS sequence"/>
</dbReference>
<sequence length="435" mass="47435">MDLHSDRSFNHMNAFAPSSSSSSFPRSRRGSQQQSNPLHATHTSSSGLFDTVRPSQPTLSYRNDELFLIPESSRAHRATALRQLNGATARPLSGRSRPAASRPSSLGSQPVLVRAYSGGPDEASTQVTMPSRRSFLWSSSSTNRDQGPALPSEEDFSIDSILRAIEPDIRHTLDAIGKICGRSKLSLANEYGSHIAPLGEIRAPPGGLLTVEEASPDHERQADHLVIYDDDNSVANGRDHHSGPSFRYWDHVRQVTTGYHSRMSLSGDGSSAQIQPSTPRSSVAFQSSHGGNGFSPLSTTREIASKSNASGRALLGKNLKNDARGRTCEMITPALVSETLLEAQAESRCSQPSAAVSEVHRRKRPLSPGNSNPCTEQNPGDRLLETTRPSSMVDIRSLFGWLRYMMTDGKFKRSPTTAEMMLRAMLERQGNGRDE</sequence>
<accession>A0A318Z8N4</accession>